<evidence type="ECO:0000256" key="1">
    <source>
        <dbReference type="SAM" id="MobiDB-lite"/>
    </source>
</evidence>
<reference evidence="3 4" key="1">
    <citation type="submission" date="2016-08" db="EMBL/GenBank/DDBJ databases">
        <title>Genomes of anaerobic fungi encode conserved fungal cellulosomes for biomass hydrolysis.</title>
        <authorList>
            <consortium name="DOE Joint Genome Institute"/>
            <person name="Haitjema C.H."/>
            <person name="Gilmore S.P."/>
            <person name="Henske J.K."/>
            <person name="Solomon K.V."/>
            <person name="De Groot R."/>
            <person name="Kuo A."/>
            <person name="Mondo S.J."/>
            <person name="Salamov A.A."/>
            <person name="Labutti K."/>
            <person name="Zhao Z."/>
            <person name="Chiniquy J."/>
            <person name="Barry K."/>
            <person name="Brewer H.M."/>
            <person name="Purvine S.O."/>
            <person name="Wright A.T."/>
            <person name="Boxma B."/>
            <person name="Van Alen T."/>
            <person name="Hackstein J.H."/>
            <person name="Baker S.E."/>
            <person name="Grigoriev I.V."/>
            <person name="O'Malley M.A."/>
        </authorList>
    </citation>
    <scope>NUCLEOTIDE SEQUENCE [LARGE SCALE GENOMIC DNA]</scope>
    <source>
        <strain evidence="4">finn</strain>
    </source>
</reference>
<dbReference type="EMBL" id="MCFH01000009">
    <property type="protein sequence ID" value="ORX55413.1"/>
    <property type="molecule type" value="Genomic_DNA"/>
</dbReference>
<dbReference type="InterPro" id="IPR007518">
    <property type="entry name" value="MINDY"/>
</dbReference>
<evidence type="ECO:0000313" key="4">
    <source>
        <dbReference type="Proteomes" id="UP000193719"/>
    </source>
</evidence>
<feature type="compositionally biased region" description="Polar residues" evidence="1">
    <location>
        <begin position="25"/>
        <end position="35"/>
    </location>
</feature>
<feature type="compositionally biased region" description="Polar residues" evidence="1">
    <location>
        <begin position="485"/>
        <end position="494"/>
    </location>
</feature>
<feature type="region of interest" description="Disordered" evidence="1">
    <location>
        <begin position="1"/>
        <end position="40"/>
    </location>
</feature>
<keyword evidence="4" id="KW-1185">Reference proteome</keyword>
<dbReference type="Pfam" id="PF04424">
    <property type="entry name" value="MINDY_DUB"/>
    <property type="match status" value="1"/>
</dbReference>
<dbReference type="GO" id="GO:1990380">
    <property type="term" value="F:K48-linked deubiquitinase activity"/>
    <property type="evidence" value="ECO:0007669"/>
    <property type="project" value="InterPro"/>
</dbReference>
<feature type="compositionally biased region" description="Basic and acidic residues" evidence="1">
    <location>
        <begin position="495"/>
        <end position="506"/>
    </location>
</feature>
<protein>
    <submittedName>
        <fullName evidence="3">DUF544-domain-containing protein</fullName>
    </submittedName>
</protein>
<feature type="compositionally biased region" description="Low complexity" evidence="1">
    <location>
        <begin position="453"/>
        <end position="484"/>
    </location>
</feature>
<dbReference type="STRING" id="1754191.A0A1Y1VH52"/>
<dbReference type="GO" id="GO:0071108">
    <property type="term" value="P:protein K48-linked deubiquitination"/>
    <property type="evidence" value="ECO:0007669"/>
    <property type="project" value="TreeGrafter"/>
</dbReference>
<dbReference type="InterPro" id="IPR033979">
    <property type="entry name" value="MINDY_domain"/>
</dbReference>
<sequence length="506" mass="58511">MNSKENESHSNFLNETTRDNEDNLDLTNNQINDGSKNNDSDLMKINIAEKLENDNKDNNINNFTEYQNNSMNELSNEITKIDLNKHNINEEKQINYNNKQEPEKNSEIMDQAKENKLKQKEKEEDVYKLKVIEKKNEYQGIIQQKNIITQNINGPCPLLALCNILILRGDISIPVKKTEITYEEIIDILGDYIARNTSNRNNNCNSDDTDFNFQDVLDIIPTLKKGLDVNVKFDSVSSFEPSPALSVFRFFNIKLVHGWTVDPEDDETYRIIVKECGNYNKVVEKIIECDSACNSRTDLNSCQESINENNKKEKLYHDGLVCKNFIESNASQLTYHGLTSIPEVLEIGEPTAFFRNNHFLTLIKTEDNNMYTLVTDQGFVNEKKIVWESLSTIDGDSIFVDGLFKTYDDKPNCDLILNEPNEDLDYAIALSLQEDEEKRRDERIKKIAKYNTKKNQANRNNNQNHDSNARRNSSVTNNNRKNNSYQNIRFSNINKPKESDDKCLIM</sequence>
<dbReference type="PANTHER" id="PTHR18063">
    <property type="entry name" value="NF-E2 INDUCIBLE PROTEIN"/>
    <property type="match status" value="1"/>
</dbReference>
<dbReference type="GO" id="GO:0071944">
    <property type="term" value="C:cell periphery"/>
    <property type="evidence" value="ECO:0007669"/>
    <property type="project" value="TreeGrafter"/>
</dbReference>
<comment type="caution">
    <text evidence="3">The sequence shown here is derived from an EMBL/GenBank/DDBJ whole genome shotgun (WGS) entry which is preliminary data.</text>
</comment>
<evidence type="ECO:0000259" key="2">
    <source>
        <dbReference type="Pfam" id="PF04424"/>
    </source>
</evidence>
<reference evidence="3 4" key="2">
    <citation type="submission" date="2016-08" db="EMBL/GenBank/DDBJ databases">
        <title>Pervasive Adenine N6-methylation of Active Genes in Fungi.</title>
        <authorList>
            <consortium name="DOE Joint Genome Institute"/>
            <person name="Mondo S.J."/>
            <person name="Dannebaum R.O."/>
            <person name="Kuo R.C."/>
            <person name="Labutti K."/>
            <person name="Haridas S."/>
            <person name="Kuo A."/>
            <person name="Salamov A."/>
            <person name="Ahrendt S.R."/>
            <person name="Lipzen A."/>
            <person name="Sullivan W."/>
            <person name="Andreopoulos W.B."/>
            <person name="Clum A."/>
            <person name="Lindquist E."/>
            <person name="Daum C."/>
            <person name="Ramamoorthy G.K."/>
            <person name="Gryganskyi A."/>
            <person name="Culley D."/>
            <person name="Magnuson J.K."/>
            <person name="James T.Y."/>
            <person name="O'Malley M.A."/>
            <person name="Stajich J.E."/>
            <person name="Spatafora J.W."/>
            <person name="Visel A."/>
            <person name="Grigoriev I.V."/>
        </authorList>
    </citation>
    <scope>NUCLEOTIDE SEQUENCE [LARGE SCALE GENOMIC DNA]</scope>
    <source>
        <strain evidence="4">finn</strain>
    </source>
</reference>
<evidence type="ECO:0000313" key="3">
    <source>
        <dbReference type="EMBL" id="ORX55413.1"/>
    </source>
</evidence>
<feature type="region of interest" description="Disordered" evidence="1">
    <location>
        <begin position="449"/>
        <end position="506"/>
    </location>
</feature>
<feature type="domain" description="MINDY deubiquitinase" evidence="2">
    <location>
        <begin position="126"/>
        <end position="404"/>
    </location>
</feature>
<dbReference type="GO" id="GO:0016807">
    <property type="term" value="F:cysteine-type carboxypeptidase activity"/>
    <property type="evidence" value="ECO:0007669"/>
    <property type="project" value="TreeGrafter"/>
</dbReference>
<proteinExistence type="predicted"/>
<dbReference type="AlphaFoldDB" id="A0A1Y1VH52"/>
<accession>A0A1Y1VH52</accession>
<dbReference type="GO" id="GO:0004843">
    <property type="term" value="F:cysteine-type deubiquitinase activity"/>
    <property type="evidence" value="ECO:0007669"/>
    <property type="project" value="InterPro"/>
</dbReference>
<name>A0A1Y1VH52_9FUNG</name>
<organism evidence="3 4">
    <name type="scientific">Piromyces finnis</name>
    <dbReference type="NCBI Taxonomy" id="1754191"/>
    <lineage>
        <taxon>Eukaryota</taxon>
        <taxon>Fungi</taxon>
        <taxon>Fungi incertae sedis</taxon>
        <taxon>Chytridiomycota</taxon>
        <taxon>Chytridiomycota incertae sedis</taxon>
        <taxon>Neocallimastigomycetes</taxon>
        <taxon>Neocallimastigales</taxon>
        <taxon>Neocallimastigaceae</taxon>
        <taxon>Piromyces</taxon>
    </lineage>
</organism>
<dbReference type="OrthoDB" id="10261212at2759"/>
<gene>
    <name evidence="3" type="ORF">BCR36DRAFT_581435</name>
</gene>
<dbReference type="PANTHER" id="PTHR18063:SF6">
    <property type="entry name" value="UBIQUITIN CARBOXYL-TERMINAL HYDROLASE"/>
    <property type="match status" value="1"/>
</dbReference>
<dbReference type="Proteomes" id="UP000193719">
    <property type="component" value="Unassembled WGS sequence"/>
</dbReference>
<dbReference type="GO" id="GO:0005829">
    <property type="term" value="C:cytosol"/>
    <property type="evidence" value="ECO:0007669"/>
    <property type="project" value="TreeGrafter"/>
</dbReference>